<dbReference type="EMBL" id="JBGBPQ010000025">
    <property type="protein sequence ID" value="KAL1499406.1"/>
    <property type="molecule type" value="Genomic_DNA"/>
</dbReference>
<evidence type="ECO:0000313" key="2">
    <source>
        <dbReference type="EMBL" id="KAL1499406.1"/>
    </source>
</evidence>
<dbReference type="AlphaFoldDB" id="A0AB34IKA3"/>
<comment type="caution">
    <text evidence="2">The sequence shown here is derived from an EMBL/GenBank/DDBJ whole genome shotgun (WGS) entry which is preliminary data.</text>
</comment>
<evidence type="ECO:0008006" key="4">
    <source>
        <dbReference type="Google" id="ProtNLM"/>
    </source>
</evidence>
<evidence type="ECO:0000256" key="1">
    <source>
        <dbReference type="SAM" id="MobiDB-lite"/>
    </source>
</evidence>
<accession>A0AB34IKA3</accession>
<protein>
    <recommendedName>
        <fullName evidence="4">Exostosin GT47 domain-containing protein</fullName>
    </recommendedName>
</protein>
<keyword evidence="3" id="KW-1185">Reference proteome</keyword>
<sequence length="470" mass="52420">MPLPPLVPCAIYVHDVHAAHGVQLPESYTPPQWIHHQYAAELWLQRALEAHAWRVSTPSRARVIFAAANFSMWCVARKLFSRRKLWGAAAADGVLWPSRNLSAAAAPAVLLTSQFRNCGPPWDPAFLTGAARPPRTLLLQDVVMGAEPEGLTVIAPFVVSRPPWLVAGRDSTRTHHFPPLPLKWAERKLIFMAGHVPKVYISTTRYLIWRQLRTQSDATVISSSLNCSVGAYAACGRGKEYWASRSHREITRFCWEACQEPTTCGLSMRRSKAETLSAFWRGCAQHTHINYTAEAADMARSTRRLPHAHYLELAMAHRFCLVAPGDYPSTHKITEAMALGGAGGCIPVFVLQIQSKHKLEHAVARSLPYTRWLDYCKVAYLVTEPAATYDIERVLVKLRAVSEAEAMEKLEELRSVRDAFVFRPNASTAPDFILSEICARAARMANPQTKRIEERPDSLAGGSHSRCLLA</sequence>
<dbReference type="Proteomes" id="UP001515480">
    <property type="component" value="Unassembled WGS sequence"/>
</dbReference>
<name>A0AB34IKA3_PRYPA</name>
<evidence type="ECO:0000313" key="3">
    <source>
        <dbReference type="Proteomes" id="UP001515480"/>
    </source>
</evidence>
<reference evidence="2 3" key="1">
    <citation type="journal article" date="2024" name="Science">
        <title>Giant polyketide synthase enzymes in the biosynthesis of giant marine polyether toxins.</title>
        <authorList>
            <person name="Fallon T.R."/>
            <person name="Shende V.V."/>
            <person name="Wierzbicki I.H."/>
            <person name="Pendleton A.L."/>
            <person name="Watervoot N.F."/>
            <person name="Auber R.P."/>
            <person name="Gonzalez D.J."/>
            <person name="Wisecaver J.H."/>
            <person name="Moore B.S."/>
        </authorList>
    </citation>
    <scope>NUCLEOTIDE SEQUENCE [LARGE SCALE GENOMIC DNA]</scope>
    <source>
        <strain evidence="2 3">12B1</strain>
    </source>
</reference>
<feature type="region of interest" description="Disordered" evidence="1">
    <location>
        <begin position="448"/>
        <end position="470"/>
    </location>
</feature>
<gene>
    <name evidence="2" type="ORF">AB1Y20_011611</name>
</gene>
<proteinExistence type="predicted"/>
<organism evidence="2 3">
    <name type="scientific">Prymnesium parvum</name>
    <name type="common">Toxic golden alga</name>
    <dbReference type="NCBI Taxonomy" id="97485"/>
    <lineage>
        <taxon>Eukaryota</taxon>
        <taxon>Haptista</taxon>
        <taxon>Haptophyta</taxon>
        <taxon>Prymnesiophyceae</taxon>
        <taxon>Prymnesiales</taxon>
        <taxon>Prymnesiaceae</taxon>
        <taxon>Prymnesium</taxon>
    </lineage>
</organism>